<evidence type="ECO:0000256" key="15">
    <source>
        <dbReference type="ARBA" id="ARBA00033028"/>
    </source>
</evidence>
<evidence type="ECO:0000313" key="18">
    <source>
        <dbReference type="Proteomes" id="UP000588068"/>
    </source>
</evidence>
<reference evidence="17 18" key="1">
    <citation type="submission" date="2020-08" db="EMBL/GenBank/DDBJ databases">
        <title>Genomic Encyclopedia of Type Strains, Phase IV (KMG-IV): sequencing the most valuable type-strain genomes for metagenomic binning, comparative biology and taxonomic classification.</title>
        <authorList>
            <person name="Goeker M."/>
        </authorList>
    </citation>
    <scope>NUCLEOTIDE SEQUENCE [LARGE SCALE GENOMIC DNA]</scope>
    <source>
        <strain evidence="17 18">DSM 26723</strain>
    </source>
</reference>
<evidence type="ECO:0000256" key="14">
    <source>
        <dbReference type="ARBA" id="ARBA00031542"/>
    </source>
</evidence>
<evidence type="ECO:0000256" key="1">
    <source>
        <dbReference type="ARBA" id="ARBA00003280"/>
    </source>
</evidence>
<name>A0A841HW71_9GAMM</name>
<dbReference type="GO" id="GO:0016042">
    <property type="term" value="P:lipid catabolic process"/>
    <property type="evidence" value="ECO:0007669"/>
    <property type="project" value="UniProtKB-KW"/>
</dbReference>
<evidence type="ECO:0000256" key="16">
    <source>
        <dbReference type="SAM" id="MobiDB-lite"/>
    </source>
</evidence>
<protein>
    <recommendedName>
        <fullName evidence="4">Lipase chaperone</fullName>
    </recommendedName>
    <alternativeName>
        <fullName evidence="15">Lipase foldase</fullName>
    </alternativeName>
    <alternativeName>
        <fullName evidence="13">Lipase helper protein</fullName>
    </alternativeName>
    <alternativeName>
        <fullName evidence="14">Lipase modulator</fullName>
    </alternativeName>
</protein>
<dbReference type="RefSeq" id="WP_184335842.1">
    <property type="nucleotide sequence ID" value="NZ_JACHHZ010000008.1"/>
</dbReference>
<evidence type="ECO:0000256" key="8">
    <source>
        <dbReference type="ARBA" id="ARBA00022963"/>
    </source>
</evidence>
<dbReference type="GO" id="GO:0051082">
    <property type="term" value="F:unfolded protein binding"/>
    <property type="evidence" value="ECO:0007669"/>
    <property type="project" value="InterPro"/>
</dbReference>
<comment type="similarity">
    <text evidence="3">Belongs to the lipase chaperone family.</text>
</comment>
<comment type="subcellular location">
    <subcellularLocation>
        <location evidence="2">Cell inner membrane</location>
        <topology evidence="2">Single-pass membrane protein</topology>
        <orientation evidence="2">Periplasmic side</orientation>
    </subcellularLocation>
</comment>
<keyword evidence="5" id="KW-1003">Cell membrane</keyword>
<dbReference type="GO" id="GO:0006457">
    <property type="term" value="P:protein folding"/>
    <property type="evidence" value="ECO:0007669"/>
    <property type="project" value="InterPro"/>
</dbReference>
<keyword evidence="6" id="KW-0997">Cell inner membrane</keyword>
<dbReference type="AlphaFoldDB" id="A0A841HW71"/>
<evidence type="ECO:0000313" key="17">
    <source>
        <dbReference type="EMBL" id="MBB6096450.1"/>
    </source>
</evidence>
<dbReference type="SUPFAM" id="SSF158855">
    <property type="entry name" value="Lipase chaperone-like"/>
    <property type="match status" value="1"/>
</dbReference>
<keyword evidence="12" id="KW-0143">Chaperone</keyword>
<dbReference type="Proteomes" id="UP000588068">
    <property type="component" value="Unassembled WGS sequence"/>
</dbReference>
<comment type="function">
    <text evidence="1">May be involved in the folding of the extracellular lipase during its passage through the periplasm.</text>
</comment>
<keyword evidence="9" id="KW-1133">Transmembrane helix</keyword>
<accession>A0A841HW71</accession>
<evidence type="ECO:0000256" key="10">
    <source>
        <dbReference type="ARBA" id="ARBA00023098"/>
    </source>
</evidence>
<keyword evidence="8" id="KW-0442">Lipid degradation</keyword>
<dbReference type="Pfam" id="PF03280">
    <property type="entry name" value="Lipase_chap"/>
    <property type="match status" value="1"/>
</dbReference>
<organism evidence="17 18">
    <name type="scientific">Povalibacter uvarum</name>
    <dbReference type="NCBI Taxonomy" id="732238"/>
    <lineage>
        <taxon>Bacteria</taxon>
        <taxon>Pseudomonadati</taxon>
        <taxon>Pseudomonadota</taxon>
        <taxon>Gammaproteobacteria</taxon>
        <taxon>Steroidobacterales</taxon>
        <taxon>Steroidobacteraceae</taxon>
        <taxon>Povalibacter</taxon>
    </lineage>
</organism>
<evidence type="ECO:0000256" key="7">
    <source>
        <dbReference type="ARBA" id="ARBA00022692"/>
    </source>
</evidence>
<evidence type="ECO:0000256" key="13">
    <source>
        <dbReference type="ARBA" id="ARBA00030948"/>
    </source>
</evidence>
<keyword evidence="10" id="KW-0443">Lipid metabolism</keyword>
<evidence type="ECO:0000256" key="3">
    <source>
        <dbReference type="ARBA" id="ARBA00010358"/>
    </source>
</evidence>
<dbReference type="GO" id="GO:0005886">
    <property type="term" value="C:plasma membrane"/>
    <property type="evidence" value="ECO:0007669"/>
    <property type="project" value="UniProtKB-SubCell"/>
</dbReference>
<evidence type="ECO:0000256" key="5">
    <source>
        <dbReference type="ARBA" id="ARBA00022475"/>
    </source>
</evidence>
<keyword evidence="18" id="KW-1185">Reference proteome</keyword>
<sequence length="342" mass="37999">MVSSFAAATVIGGLAYWLLSGDTIAVPMPGSDENTNTIAHQWQWQNFAPTDPALNAGATSEANEPRPTGEVPSGAVGIYRILQGIRLDENGRVLPDQTLKDALEQGFEDLGPSLSPAALSELQNSIRTGLPGQAGEEAARILEDYWRFRLAEMEFNAQPRSELPADHYEKLVQLRRDYLGAEISDKLFAVEDANGRHMFAAIAIQTNVNLTDEEKAAQQGALQEKLNNSLLAQGLLEPEEAAAQKVQRLREQGASSTEIYSTRNAILGEEGARELAAADREEARWQSDFNGFWQARQYVMRAGLDEVERERQINQLLDQYFSPDERERARVTSLDWQARDPK</sequence>
<evidence type="ECO:0000256" key="4">
    <source>
        <dbReference type="ARBA" id="ARBA00019692"/>
    </source>
</evidence>
<dbReference type="InterPro" id="IPR004961">
    <property type="entry name" value="Lipase_chaperone"/>
</dbReference>
<evidence type="ECO:0000256" key="11">
    <source>
        <dbReference type="ARBA" id="ARBA00023136"/>
    </source>
</evidence>
<comment type="caution">
    <text evidence="17">The sequence shown here is derived from an EMBL/GenBank/DDBJ whole genome shotgun (WGS) entry which is preliminary data.</text>
</comment>
<proteinExistence type="inferred from homology"/>
<feature type="region of interest" description="Disordered" evidence="16">
    <location>
        <begin position="49"/>
        <end position="71"/>
    </location>
</feature>
<evidence type="ECO:0000256" key="2">
    <source>
        <dbReference type="ARBA" id="ARBA00004383"/>
    </source>
</evidence>
<keyword evidence="11" id="KW-0472">Membrane</keyword>
<gene>
    <name evidence="17" type="ORF">HNQ60_005372</name>
</gene>
<evidence type="ECO:0000256" key="6">
    <source>
        <dbReference type="ARBA" id="ARBA00022519"/>
    </source>
</evidence>
<evidence type="ECO:0000256" key="12">
    <source>
        <dbReference type="ARBA" id="ARBA00023186"/>
    </source>
</evidence>
<dbReference type="EMBL" id="JACHHZ010000008">
    <property type="protein sequence ID" value="MBB6096450.1"/>
    <property type="molecule type" value="Genomic_DNA"/>
</dbReference>
<keyword evidence="7" id="KW-0812">Transmembrane</keyword>
<evidence type="ECO:0000256" key="9">
    <source>
        <dbReference type="ARBA" id="ARBA00022989"/>
    </source>
</evidence>